<evidence type="ECO:0000313" key="1">
    <source>
        <dbReference type="EMBL" id="KAA6397910.1"/>
    </source>
</evidence>
<dbReference type="AlphaFoldDB" id="A0A5J4WSL2"/>
<name>A0A5J4WSL2_9EUKA</name>
<evidence type="ECO:0000313" key="2">
    <source>
        <dbReference type="Proteomes" id="UP000324800"/>
    </source>
</evidence>
<organism evidence="1 2">
    <name type="scientific">Streblomastix strix</name>
    <dbReference type="NCBI Taxonomy" id="222440"/>
    <lineage>
        <taxon>Eukaryota</taxon>
        <taxon>Metamonada</taxon>
        <taxon>Preaxostyla</taxon>
        <taxon>Oxymonadida</taxon>
        <taxon>Streblomastigidae</taxon>
        <taxon>Streblomastix</taxon>
    </lineage>
</organism>
<dbReference type="Proteomes" id="UP000324800">
    <property type="component" value="Unassembled WGS sequence"/>
</dbReference>
<protein>
    <submittedName>
        <fullName evidence="1">Uncharacterized protein</fullName>
    </submittedName>
</protein>
<gene>
    <name evidence="1" type="ORF">EZS28_006564</name>
</gene>
<accession>A0A5J4WSL2</accession>
<proteinExistence type="predicted"/>
<reference evidence="1 2" key="1">
    <citation type="submission" date="2019-03" db="EMBL/GenBank/DDBJ databases">
        <title>Single cell metagenomics reveals metabolic interactions within the superorganism composed of flagellate Streblomastix strix and complex community of Bacteroidetes bacteria on its surface.</title>
        <authorList>
            <person name="Treitli S.C."/>
            <person name="Kolisko M."/>
            <person name="Husnik F."/>
            <person name="Keeling P."/>
            <person name="Hampl V."/>
        </authorList>
    </citation>
    <scope>NUCLEOTIDE SEQUENCE [LARGE SCALE GENOMIC DNA]</scope>
    <source>
        <strain evidence="1">ST1C</strain>
    </source>
</reference>
<dbReference type="EMBL" id="SNRW01001075">
    <property type="protein sequence ID" value="KAA6397910.1"/>
    <property type="molecule type" value="Genomic_DNA"/>
</dbReference>
<comment type="caution">
    <text evidence="1">The sequence shown here is derived from an EMBL/GenBank/DDBJ whole genome shotgun (WGS) entry which is preliminary data.</text>
</comment>
<sequence>MLLSPPDAYVFNVTYQLGDDGRDRELEMSYLFSLVFASPPGWIGVQDFNAVETVPQFYSLLNIPQASVFTQENGGDYFTINKYFYKVDLGTFDSSNEKSAKMPLYGRGLKSLNAGGMIVMTTSNIEQTLTTLGTEYAIEKGGGSQNYKDVLQSFEVRSKLYFVENIGRDAGSVSTSFKRGDQRIVILIGTVMSEIIGQLDLKYKAFFSSVIFLSRNVFGIRRGIWGPDDF</sequence>